<dbReference type="Proteomes" id="UP000285575">
    <property type="component" value="Unassembled WGS sequence"/>
</dbReference>
<dbReference type="AlphaFoldDB" id="A0A437RFX1"/>
<dbReference type="InterPro" id="IPR013360">
    <property type="entry name" value="Pilus_4_PilW"/>
</dbReference>
<proteinExistence type="predicted"/>
<dbReference type="InterPro" id="IPR011990">
    <property type="entry name" value="TPR-like_helical_dom_sf"/>
</dbReference>
<dbReference type="InterPro" id="IPR050498">
    <property type="entry name" value="Ycf3"/>
</dbReference>
<feature type="region of interest" description="Disordered" evidence="4">
    <location>
        <begin position="1"/>
        <end position="29"/>
    </location>
</feature>
<evidence type="ECO:0000313" key="5">
    <source>
        <dbReference type="EMBL" id="RVU45655.1"/>
    </source>
</evidence>
<reference evidence="5 6" key="1">
    <citation type="submission" date="2019-01" db="EMBL/GenBank/DDBJ databases">
        <authorList>
            <person name="Chen W.-M."/>
        </authorList>
    </citation>
    <scope>NUCLEOTIDE SEQUENCE [LARGE SCALE GENOMIC DNA]</scope>
    <source>
        <strain evidence="5 6">KYPY4</strain>
    </source>
</reference>
<dbReference type="NCBIfam" id="TIGR02521">
    <property type="entry name" value="type_IV_pilW"/>
    <property type="match status" value="1"/>
</dbReference>
<dbReference type="GO" id="GO:0046813">
    <property type="term" value="P:receptor-mediated virion attachment to host cell"/>
    <property type="evidence" value="ECO:0007669"/>
    <property type="project" value="TreeGrafter"/>
</dbReference>
<dbReference type="EMBL" id="SACR01000004">
    <property type="protein sequence ID" value="RVU45655.1"/>
    <property type="molecule type" value="Genomic_DNA"/>
</dbReference>
<keyword evidence="1" id="KW-0677">Repeat</keyword>
<organism evidence="5 6">
    <name type="scientific">Rubrivivax rivuli</name>
    <dbReference type="NCBI Taxonomy" id="1862385"/>
    <lineage>
        <taxon>Bacteria</taxon>
        <taxon>Pseudomonadati</taxon>
        <taxon>Pseudomonadota</taxon>
        <taxon>Betaproteobacteria</taxon>
        <taxon>Burkholderiales</taxon>
        <taxon>Sphaerotilaceae</taxon>
        <taxon>Rubrivivax</taxon>
    </lineage>
</organism>
<evidence type="ECO:0000313" key="6">
    <source>
        <dbReference type="Proteomes" id="UP000285575"/>
    </source>
</evidence>
<feature type="repeat" description="TPR" evidence="3">
    <location>
        <begin position="30"/>
        <end position="63"/>
    </location>
</feature>
<dbReference type="PANTHER" id="PTHR44858:SF1">
    <property type="entry name" value="UDP-N-ACETYLGLUCOSAMINE--PEPTIDE N-ACETYLGLUCOSAMINYLTRANSFERASE SPINDLY-RELATED"/>
    <property type="match status" value="1"/>
</dbReference>
<protein>
    <submittedName>
        <fullName evidence="5">Type IV pilus biogenesis/stability protein PilW</fullName>
    </submittedName>
</protein>
<keyword evidence="2 3" id="KW-0802">TPR repeat</keyword>
<dbReference type="SMART" id="SM00028">
    <property type="entry name" value="TPR"/>
    <property type="match status" value="3"/>
</dbReference>
<evidence type="ECO:0000256" key="1">
    <source>
        <dbReference type="ARBA" id="ARBA00022737"/>
    </source>
</evidence>
<name>A0A437RFX1_9BURK</name>
<evidence type="ECO:0000256" key="2">
    <source>
        <dbReference type="ARBA" id="ARBA00022803"/>
    </source>
</evidence>
<comment type="caution">
    <text evidence="5">The sequence shown here is derived from an EMBL/GenBank/DDBJ whole genome shotgun (WGS) entry which is preliminary data.</text>
</comment>
<evidence type="ECO:0000256" key="3">
    <source>
        <dbReference type="PROSITE-ProRule" id="PRU00339"/>
    </source>
</evidence>
<dbReference type="OrthoDB" id="9814042at2"/>
<dbReference type="InterPro" id="IPR019734">
    <property type="entry name" value="TPR_rpt"/>
</dbReference>
<dbReference type="Pfam" id="PF14559">
    <property type="entry name" value="TPR_19"/>
    <property type="match status" value="1"/>
</dbReference>
<dbReference type="PANTHER" id="PTHR44858">
    <property type="entry name" value="TETRATRICOPEPTIDE REPEAT PROTEIN 6"/>
    <property type="match status" value="1"/>
</dbReference>
<dbReference type="SUPFAM" id="SSF48452">
    <property type="entry name" value="TPR-like"/>
    <property type="match status" value="1"/>
</dbReference>
<feature type="repeat" description="TPR" evidence="3">
    <location>
        <begin position="64"/>
        <end position="97"/>
    </location>
</feature>
<feature type="repeat" description="TPR" evidence="3">
    <location>
        <begin position="134"/>
        <end position="167"/>
    </location>
</feature>
<dbReference type="PROSITE" id="PS50005">
    <property type="entry name" value="TPR"/>
    <property type="match status" value="3"/>
</dbReference>
<keyword evidence="6" id="KW-1185">Reference proteome</keyword>
<gene>
    <name evidence="5" type="primary">pilW</name>
    <name evidence="5" type="ORF">EOE66_15200</name>
</gene>
<accession>A0A437RFX1</accession>
<sequence>MGGCVSTTTTTSGAEPARTPSDPADPDKRARVRLELAALYLGRGQADTALEEVQKALAAKPDLPDAYNLRALALASKGDSQLADQAFQRALQLAPREGGTMHNYGWFLCQQQRWPEAEAQFTNALAQPQYRDATRTLLAQGVCQARAGRWAEAERTLSRSYELDPANPVTAYNLSDVLLRRGELERARFYISRINAQPELSSAQSLWLAARIERRLGNLQGVQDFGRKLQERFPNSPEVLLFERGRFDD</sequence>
<dbReference type="Gene3D" id="1.25.40.10">
    <property type="entry name" value="Tetratricopeptide repeat domain"/>
    <property type="match status" value="1"/>
</dbReference>
<feature type="compositionally biased region" description="Low complexity" evidence="4">
    <location>
        <begin position="1"/>
        <end position="12"/>
    </location>
</feature>
<dbReference type="Pfam" id="PF13432">
    <property type="entry name" value="TPR_16"/>
    <property type="match status" value="1"/>
</dbReference>
<evidence type="ECO:0000256" key="4">
    <source>
        <dbReference type="SAM" id="MobiDB-lite"/>
    </source>
</evidence>
<dbReference type="GO" id="GO:0009279">
    <property type="term" value="C:cell outer membrane"/>
    <property type="evidence" value="ECO:0007669"/>
    <property type="project" value="TreeGrafter"/>
</dbReference>